<dbReference type="Gene3D" id="1.10.530.10">
    <property type="match status" value="1"/>
</dbReference>
<dbReference type="InterPro" id="IPR052354">
    <property type="entry name" value="Cell_Wall_Dynamics_Protein"/>
</dbReference>
<protein>
    <submittedName>
        <fullName evidence="1">Glycoside hydrolase family 19 protein</fullName>
    </submittedName>
</protein>
<gene>
    <name evidence="1" type="ORF">MW290_24645</name>
</gene>
<dbReference type="PANTHER" id="PTHR34408">
    <property type="entry name" value="FAMILY PROTEIN, PUTATIVE-RELATED"/>
    <property type="match status" value="1"/>
</dbReference>
<accession>A0ABY4S8I3</accession>
<organism evidence="1 2">
    <name type="scientific">Aquincola tertiaricarbonis</name>
    <dbReference type="NCBI Taxonomy" id="391953"/>
    <lineage>
        <taxon>Bacteria</taxon>
        <taxon>Pseudomonadati</taxon>
        <taxon>Pseudomonadota</taxon>
        <taxon>Betaproteobacteria</taxon>
        <taxon>Burkholderiales</taxon>
        <taxon>Sphaerotilaceae</taxon>
        <taxon>Aquincola</taxon>
    </lineage>
</organism>
<keyword evidence="2" id="KW-1185">Reference proteome</keyword>
<dbReference type="Proteomes" id="UP001056201">
    <property type="component" value="Chromosome 2"/>
</dbReference>
<dbReference type="EMBL" id="CP097636">
    <property type="protein sequence ID" value="URI08769.1"/>
    <property type="molecule type" value="Genomic_DNA"/>
</dbReference>
<name>A0ABY4S8I3_AQUTE</name>
<dbReference type="GO" id="GO:0016787">
    <property type="term" value="F:hydrolase activity"/>
    <property type="evidence" value="ECO:0007669"/>
    <property type="project" value="UniProtKB-KW"/>
</dbReference>
<dbReference type="RefSeq" id="WP_250196989.1">
    <property type="nucleotide sequence ID" value="NZ_CP097636.1"/>
</dbReference>
<sequence>MQLFGIDTPARRAAFLAQIGHESGRLRYVRELWGPTPAQARYEGRADLGNTQPGDGFRYRGRGLIQTTGRANYAGTRDGLRRVAPGAPDFEAEPEALEQPRWAAMSAAWFWQSRGLNTLADAGDFFRISARINGINRATGEPNGMEDRRKLWAGAKAALGVA</sequence>
<keyword evidence="1" id="KW-0378">Hydrolase</keyword>
<evidence type="ECO:0000313" key="2">
    <source>
        <dbReference type="Proteomes" id="UP001056201"/>
    </source>
</evidence>
<dbReference type="SUPFAM" id="SSF53955">
    <property type="entry name" value="Lysozyme-like"/>
    <property type="match status" value="1"/>
</dbReference>
<proteinExistence type="predicted"/>
<dbReference type="InterPro" id="IPR023346">
    <property type="entry name" value="Lysozyme-like_dom_sf"/>
</dbReference>
<evidence type="ECO:0000313" key="1">
    <source>
        <dbReference type="EMBL" id="URI08769.1"/>
    </source>
</evidence>
<reference evidence="1" key="1">
    <citation type="submission" date="2022-05" db="EMBL/GenBank/DDBJ databases">
        <title>An RpoN-dependent PEP-CTERM gene is involved in floc formation of an Aquincola tertiaricarbonis strain.</title>
        <authorList>
            <person name="Qiu D."/>
            <person name="Xia M."/>
        </authorList>
    </citation>
    <scope>NUCLEOTIDE SEQUENCE</scope>
    <source>
        <strain evidence="1">RN12</strain>
    </source>
</reference>
<dbReference type="PANTHER" id="PTHR34408:SF1">
    <property type="entry name" value="GLYCOSYL HYDROLASE FAMILY 19 DOMAIN-CONTAINING PROTEIN HI_1415"/>
    <property type="match status" value="1"/>
</dbReference>